<gene>
    <name evidence="12" type="ORF">Cgig2_031502</name>
</gene>
<dbReference type="EMBL" id="JAKOGI010000338">
    <property type="protein sequence ID" value="KAJ8436561.1"/>
    <property type="molecule type" value="Genomic_DNA"/>
</dbReference>
<dbReference type="PRINTS" id="PR00382">
    <property type="entry name" value="LIPIDTRNSFER"/>
</dbReference>
<dbReference type="PANTHER" id="PTHR12428:SF34">
    <property type="entry name" value="MITOCHONDRIAL INNER MEMBRANE PROTEIN OXA1-LIKE"/>
    <property type="match status" value="1"/>
</dbReference>
<reference evidence="12" key="1">
    <citation type="submission" date="2022-04" db="EMBL/GenBank/DDBJ databases">
        <title>Carnegiea gigantea Genome sequencing and assembly v2.</title>
        <authorList>
            <person name="Copetti D."/>
            <person name="Sanderson M.J."/>
            <person name="Burquez A."/>
            <person name="Wojciechowski M.F."/>
        </authorList>
    </citation>
    <scope>NUCLEOTIDE SEQUENCE</scope>
    <source>
        <strain evidence="12">SGP5-SGP5p</strain>
        <tissue evidence="12">Aerial part</tissue>
    </source>
</reference>
<dbReference type="SUPFAM" id="SSF47699">
    <property type="entry name" value="Bifunctional inhibitor/lipid-transfer protein/seed storage 2S albumin"/>
    <property type="match status" value="1"/>
</dbReference>
<evidence type="ECO:0000256" key="4">
    <source>
        <dbReference type="ARBA" id="ARBA00022692"/>
    </source>
</evidence>
<dbReference type="GO" id="GO:0006869">
    <property type="term" value="P:lipid transport"/>
    <property type="evidence" value="ECO:0007669"/>
    <property type="project" value="InterPro"/>
</dbReference>
<dbReference type="InterPro" id="IPR016140">
    <property type="entry name" value="Bifunc_inhib/LTP/seed_store"/>
</dbReference>
<evidence type="ECO:0000256" key="6">
    <source>
        <dbReference type="ARBA" id="ARBA00023136"/>
    </source>
</evidence>
<name>A0A9Q1QCM3_9CARY</name>
<feature type="signal peptide" evidence="9">
    <location>
        <begin position="1"/>
        <end position="26"/>
    </location>
</feature>
<proteinExistence type="inferred from homology"/>
<dbReference type="InterPro" id="IPR036312">
    <property type="entry name" value="Bifun_inhib/LTP/seed_sf"/>
</dbReference>
<evidence type="ECO:0000256" key="5">
    <source>
        <dbReference type="ARBA" id="ARBA00022989"/>
    </source>
</evidence>
<organism evidence="12 13">
    <name type="scientific">Carnegiea gigantea</name>
    <dbReference type="NCBI Taxonomy" id="171969"/>
    <lineage>
        <taxon>Eukaryota</taxon>
        <taxon>Viridiplantae</taxon>
        <taxon>Streptophyta</taxon>
        <taxon>Embryophyta</taxon>
        <taxon>Tracheophyta</taxon>
        <taxon>Spermatophyta</taxon>
        <taxon>Magnoliopsida</taxon>
        <taxon>eudicotyledons</taxon>
        <taxon>Gunneridae</taxon>
        <taxon>Pentapetalae</taxon>
        <taxon>Caryophyllales</taxon>
        <taxon>Cactineae</taxon>
        <taxon>Cactaceae</taxon>
        <taxon>Cactoideae</taxon>
        <taxon>Echinocereeae</taxon>
        <taxon>Carnegiea</taxon>
    </lineage>
</organism>
<dbReference type="CDD" id="cd01960">
    <property type="entry name" value="nsLTP1"/>
    <property type="match status" value="1"/>
</dbReference>
<dbReference type="GO" id="GO:0032979">
    <property type="term" value="P:protein insertion into mitochondrial inner membrane from matrix"/>
    <property type="evidence" value="ECO:0007669"/>
    <property type="project" value="TreeGrafter"/>
</dbReference>
<dbReference type="OrthoDB" id="2148490at2759"/>
<evidence type="ECO:0000256" key="9">
    <source>
        <dbReference type="SAM" id="SignalP"/>
    </source>
</evidence>
<evidence type="ECO:0000256" key="3">
    <source>
        <dbReference type="ARBA" id="ARBA00010583"/>
    </source>
</evidence>
<dbReference type="InterPro" id="IPR001708">
    <property type="entry name" value="YidC/ALB3/OXA1/COX18"/>
</dbReference>
<evidence type="ECO:0000256" key="8">
    <source>
        <dbReference type="SAM" id="MobiDB-lite"/>
    </source>
</evidence>
<evidence type="ECO:0000256" key="7">
    <source>
        <dbReference type="RuleBase" id="RU003945"/>
    </source>
</evidence>
<evidence type="ECO:0000259" key="10">
    <source>
        <dbReference type="Pfam" id="PF00234"/>
    </source>
</evidence>
<comment type="similarity">
    <text evidence="2">Belongs to the plant LTP family.</text>
</comment>
<dbReference type="GO" id="GO:0008289">
    <property type="term" value="F:lipid binding"/>
    <property type="evidence" value="ECO:0007669"/>
    <property type="project" value="InterPro"/>
</dbReference>
<keyword evidence="13" id="KW-1185">Reference proteome</keyword>
<feature type="region of interest" description="Disordered" evidence="8">
    <location>
        <begin position="514"/>
        <end position="551"/>
    </location>
</feature>
<dbReference type="GO" id="GO:0005743">
    <property type="term" value="C:mitochondrial inner membrane"/>
    <property type="evidence" value="ECO:0007669"/>
    <property type="project" value="TreeGrafter"/>
</dbReference>
<feature type="domain" description="Bifunctional inhibitor/plant lipid transfer protein/seed storage helical" evidence="10">
    <location>
        <begin position="30"/>
        <end position="118"/>
    </location>
</feature>
<dbReference type="CDD" id="cd20069">
    <property type="entry name" value="5TM_Oxa1-like"/>
    <property type="match status" value="1"/>
</dbReference>
<accession>A0A9Q1QCM3</accession>
<evidence type="ECO:0000259" key="11">
    <source>
        <dbReference type="Pfam" id="PF02096"/>
    </source>
</evidence>
<dbReference type="InterPro" id="IPR000528">
    <property type="entry name" value="Plant_nsLTP"/>
</dbReference>
<dbReference type="Gene3D" id="1.10.110.10">
    <property type="entry name" value="Plant lipid-transfer and hydrophobic proteins"/>
    <property type="match status" value="1"/>
</dbReference>
<feature type="compositionally biased region" description="Low complexity" evidence="8">
    <location>
        <begin position="514"/>
        <end position="529"/>
    </location>
</feature>
<sequence length="551" mass="60433">MARLSLYLVSFLVFLNSTIFMEQVDAIVSCDAVIQELSPCLSYIGGDVSPPSKICCEGAEYVFKHFGKSKSERQGVCSCLVSVMPYLDGPVNGTLVSYLPGQCGINFKLPPITNSFDCSQRSICSRATLLARRFNPCFSYISHDHEDNKQSQPARNQIDHLVAQKRSFGSYANNSWGTSYFSRQQRSIFPGYGNGVLFHRYMSTSIGEGSEKVEYLSDVAGVIGDAPVEAIASQAPVVSEVAIAAADSAYPVAALQYVIDAVHSFTGLNWWASIAITTLLIRSVTVPFLINQLKATSKLTLMRPRLEEIKGEMEAKGMEPEAVADGKRRMNELFREFGVTPFTPLKGIFIQGPIFISFFFAISNMVEKVPSFKNGGALWFTDLTTPDSTYILPVLTALTFLLNVEFNVQEGMEGNPVAGTMKKFSRGLAVLTVPFTMSFPQAIFCYWVTSNIFSFAYGSVLKIPGVKKALGVPEIPVAPPTTDKHQNSQSGLSFFQTLKQVSVAAQNEAVARVAAPTTKSAESKASSSTVLSQRLRSLERQVKQKKKNKKR</sequence>
<keyword evidence="4 7" id="KW-0812">Transmembrane</keyword>
<comment type="similarity">
    <text evidence="7">Belongs to the OXA1/ALB3/YidC family.</text>
</comment>
<dbReference type="Proteomes" id="UP001153076">
    <property type="component" value="Unassembled WGS sequence"/>
</dbReference>
<evidence type="ECO:0000313" key="13">
    <source>
        <dbReference type="Proteomes" id="UP001153076"/>
    </source>
</evidence>
<feature type="chain" id="PRO_5040467799" evidence="9">
    <location>
        <begin position="27"/>
        <end position="551"/>
    </location>
</feature>
<protein>
    <submittedName>
        <fullName evidence="12">Uncharacterized protein</fullName>
    </submittedName>
</protein>
<dbReference type="Pfam" id="PF00234">
    <property type="entry name" value="Tryp_alpha_amyl"/>
    <property type="match status" value="1"/>
</dbReference>
<keyword evidence="5" id="KW-1133">Transmembrane helix</keyword>
<keyword evidence="6" id="KW-0472">Membrane</keyword>
<dbReference type="GO" id="GO:0032977">
    <property type="term" value="F:membrane insertase activity"/>
    <property type="evidence" value="ECO:0007669"/>
    <property type="project" value="InterPro"/>
</dbReference>
<feature type="domain" description="Membrane insertase YidC/Oxa/ALB C-terminal" evidence="11">
    <location>
        <begin position="270"/>
        <end position="456"/>
    </location>
</feature>
<comment type="caution">
    <text evidence="12">The sequence shown here is derived from an EMBL/GenBank/DDBJ whole genome shotgun (WGS) entry which is preliminary data.</text>
</comment>
<dbReference type="PANTHER" id="PTHR12428">
    <property type="entry name" value="OXA1"/>
    <property type="match status" value="1"/>
</dbReference>
<evidence type="ECO:0000313" key="12">
    <source>
        <dbReference type="EMBL" id="KAJ8436561.1"/>
    </source>
</evidence>
<dbReference type="Pfam" id="PF02096">
    <property type="entry name" value="60KD_IMP"/>
    <property type="match status" value="1"/>
</dbReference>
<comment type="subcellular location">
    <subcellularLocation>
        <location evidence="1 7">Membrane</location>
        <topology evidence="1 7">Multi-pass membrane protein</topology>
    </subcellularLocation>
</comment>
<dbReference type="NCBIfam" id="TIGR03592">
    <property type="entry name" value="yidC_oxa1_cterm"/>
    <property type="match status" value="1"/>
</dbReference>
<dbReference type="AlphaFoldDB" id="A0A9Q1QCM3"/>
<comment type="similarity">
    <text evidence="3">Belongs to the OXA1/ALB3/YidC (TC 2.A.9.2) family.</text>
</comment>
<evidence type="ECO:0000256" key="1">
    <source>
        <dbReference type="ARBA" id="ARBA00004141"/>
    </source>
</evidence>
<evidence type="ECO:0000256" key="2">
    <source>
        <dbReference type="ARBA" id="ARBA00009748"/>
    </source>
</evidence>
<dbReference type="InterPro" id="IPR028055">
    <property type="entry name" value="YidC/Oxa/ALB_C"/>
</dbReference>
<keyword evidence="9" id="KW-0732">Signal</keyword>